<dbReference type="InterPro" id="IPR037523">
    <property type="entry name" value="VOC_core"/>
</dbReference>
<dbReference type="EMBL" id="JBHRTI010000003">
    <property type="protein sequence ID" value="MFC3147221.1"/>
    <property type="molecule type" value="Genomic_DNA"/>
</dbReference>
<dbReference type="PROSITE" id="PS51819">
    <property type="entry name" value="VOC"/>
    <property type="match status" value="1"/>
</dbReference>
<name>A0ABV7H6N1_9BURK</name>
<dbReference type="RefSeq" id="WP_377302052.1">
    <property type="nucleotide sequence ID" value="NZ_CP180191.1"/>
</dbReference>
<dbReference type="InterPro" id="IPR029068">
    <property type="entry name" value="Glyas_Bleomycin-R_OHBP_Dase"/>
</dbReference>
<feature type="domain" description="VOC" evidence="1">
    <location>
        <begin position="2"/>
        <end position="115"/>
    </location>
</feature>
<sequence>MQLGAVRIWVNDLPQAVRFYRDLLGWHFDSGESSEWAAVFRDSAIDVVVEPAGDEPELAGRFTGLSFRVEDIAQAYSTLRSAGVAFSEAPERQFWGGITASFTDPSGNQLQIVEYPK</sequence>
<gene>
    <name evidence="2" type="ORF">ACFOEN_06150</name>
</gene>
<dbReference type="Pfam" id="PF00903">
    <property type="entry name" value="Glyoxalase"/>
    <property type="match status" value="1"/>
</dbReference>
<keyword evidence="3" id="KW-1185">Reference proteome</keyword>
<evidence type="ECO:0000259" key="1">
    <source>
        <dbReference type="PROSITE" id="PS51819"/>
    </source>
</evidence>
<organism evidence="2 3">
    <name type="scientific">Piscinibacterium candidicorallinum</name>
    <dbReference type="NCBI Taxonomy" id="1793872"/>
    <lineage>
        <taxon>Bacteria</taxon>
        <taxon>Pseudomonadati</taxon>
        <taxon>Pseudomonadota</taxon>
        <taxon>Betaproteobacteria</taxon>
        <taxon>Burkholderiales</taxon>
        <taxon>Piscinibacterium</taxon>
    </lineage>
</organism>
<comment type="caution">
    <text evidence="2">The sequence shown here is derived from an EMBL/GenBank/DDBJ whole genome shotgun (WGS) entry which is preliminary data.</text>
</comment>
<protein>
    <submittedName>
        <fullName evidence="2">VOC family protein</fullName>
    </submittedName>
</protein>
<dbReference type="InterPro" id="IPR052164">
    <property type="entry name" value="Anthracycline_SecMetBiosynth"/>
</dbReference>
<dbReference type="PANTHER" id="PTHR33993">
    <property type="entry name" value="GLYOXALASE-RELATED"/>
    <property type="match status" value="1"/>
</dbReference>
<dbReference type="SUPFAM" id="SSF54593">
    <property type="entry name" value="Glyoxalase/Bleomycin resistance protein/Dihydroxybiphenyl dioxygenase"/>
    <property type="match status" value="1"/>
</dbReference>
<accession>A0ABV7H6N1</accession>
<evidence type="ECO:0000313" key="2">
    <source>
        <dbReference type="EMBL" id="MFC3147221.1"/>
    </source>
</evidence>
<dbReference type="Proteomes" id="UP001595556">
    <property type="component" value="Unassembled WGS sequence"/>
</dbReference>
<dbReference type="Gene3D" id="3.10.180.10">
    <property type="entry name" value="2,3-Dihydroxybiphenyl 1,2-Dioxygenase, domain 1"/>
    <property type="match status" value="1"/>
</dbReference>
<reference evidence="3" key="1">
    <citation type="journal article" date="2019" name="Int. J. Syst. Evol. Microbiol.">
        <title>The Global Catalogue of Microorganisms (GCM) 10K type strain sequencing project: providing services to taxonomists for standard genome sequencing and annotation.</title>
        <authorList>
            <consortium name="The Broad Institute Genomics Platform"/>
            <consortium name="The Broad Institute Genome Sequencing Center for Infectious Disease"/>
            <person name="Wu L."/>
            <person name="Ma J."/>
        </authorList>
    </citation>
    <scope>NUCLEOTIDE SEQUENCE [LARGE SCALE GENOMIC DNA]</scope>
    <source>
        <strain evidence="3">KCTC 52168</strain>
    </source>
</reference>
<dbReference type="InterPro" id="IPR004360">
    <property type="entry name" value="Glyas_Fos-R_dOase_dom"/>
</dbReference>
<proteinExistence type="predicted"/>
<evidence type="ECO:0000313" key="3">
    <source>
        <dbReference type="Proteomes" id="UP001595556"/>
    </source>
</evidence>